<dbReference type="PROSITE" id="PS50865">
    <property type="entry name" value="ZF_MYND_2"/>
    <property type="match status" value="1"/>
</dbReference>
<evidence type="ECO:0000256" key="2">
    <source>
        <dbReference type="ARBA" id="ARBA00022771"/>
    </source>
</evidence>
<evidence type="ECO:0000256" key="5">
    <source>
        <dbReference type="SAM" id="MobiDB-lite"/>
    </source>
</evidence>
<evidence type="ECO:0000313" key="7">
    <source>
        <dbReference type="EMBL" id="KAJ7754365.1"/>
    </source>
</evidence>
<evidence type="ECO:0000256" key="3">
    <source>
        <dbReference type="ARBA" id="ARBA00022833"/>
    </source>
</evidence>
<reference evidence="7" key="1">
    <citation type="submission" date="2023-03" db="EMBL/GenBank/DDBJ databases">
        <title>Massive genome expansion in bonnet fungi (Mycena s.s.) driven by repeated elements and novel gene families across ecological guilds.</title>
        <authorList>
            <consortium name="Lawrence Berkeley National Laboratory"/>
            <person name="Harder C.B."/>
            <person name="Miyauchi S."/>
            <person name="Viragh M."/>
            <person name="Kuo A."/>
            <person name="Thoen E."/>
            <person name="Andreopoulos B."/>
            <person name="Lu D."/>
            <person name="Skrede I."/>
            <person name="Drula E."/>
            <person name="Henrissat B."/>
            <person name="Morin E."/>
            <person name="Kohler A."/>
            <person name="Barry K."/>
            <person name="LaButti K."/>
            <person name="Morin E."/>
            <person name="Salamov A."/>
            <person name="Lipzen A."/>
            <person name="Mereny Z."/>
            <person name="Hegedus B."/>
            <person name="Baldrian P."/>
            <person name="Stursova M."/>
            <person name="Weitz H."/>
            <person name="Taylor A."/>
            <person name="Grigoriev I.V."/>
            <person name="Nagy L.G."/>
            <person name="Martin F."/>
            <person name="Kauserud H."/>
        </authorList>
    </citation>
    <scope>NUCLEOTIDE SEQUENCE</scope>
    <source>
        <strain evidence="7">CBHHK188m</strain>
    </source>
</reference>
<protein>
    <recommendedName>
        <fullName evidence="6">MYND-type domain-containing protein</fullName>
    </recommendedName>
</protein>
<dbReference type="InterPro" id="IPR002893">
    <property type="entry name" value="Znf_MYND"/>
</dbReference>
<dbReference type="AlphaFoldDB" id="A0AAD7NB53"/>
<keyword evidence="8" id="KW-1185">Reference proteome</keyword>
<dbReference type="EMBL" id="JARJLG010000067">
    <property type="protein sequence ID" value="KAJ7754365.1"/>
    <property type="molecule type" value="Genomic_DNA"/>
</dbReference>
<proteinExistence type="predicted"/>
<dbReference type="Gene3D" id="6.10.140.2220">
    <property type="match status" value="1"/>
</dbReference>
<keyword evidence="2 4" id="KW-0863">Zinc-finger</keyword>
<evidence type="ECO:0000259" key="6">
    <source>
        <dbReference type="PROSITE" id="PS50865"/>
    </source>
</evidence>
<feature type="region of interest" description="Disordered" evidence="5">
    <location>
        <begin position="599"/>
        <end position="647"/>
    </location>
</feature>
<comment type="caution">
    <text evidence="7">The sequence shown here is derived from an EMBL/GenBank/DDBJ whole genome shotgun (WGS) entry which is preliminary data.</text>
</comment>
<feature type="compositionally biased region" description="Acidic residues" evidence="5">
    <location>
        <begin position="608"/>
        <end position="626"/>
    </location>
</feature>
<evidence type="ECO:0000256" key="4">
    <source>
        <dbReference type="PROSITE-ProRule" id="PRU00134"/>
    </source>
</evidence>
<feature type="domain" description="MYND-type" evidence="6">
    <location>
        <begin position="423"/>
        <end position="464"/>
    </location>
</feature>
<dbReference type="GO" id="GO:0008270">
    <property type="term" value="F:zinc ion binding"/>
    <property type="evidence" value="ECO:0007669"/>
    <property type="project" value="UniProtKB-KW"/>
</dbReference>
<name>A0AAD7NB53_9AGAR</name>
<organism evidence="7 8">
    <name type="scientific">Mycena maculata</name>
    <dbReference type="NCBI Taxonomy" id="230809"/>
    <lineage>
        <taxon>Eukaryota</taxon>
        <taxon>Fungi</taxon>
        <taxon>Dikarya</taxon>
        <taxon>Basidiomycota</taxon>
        <taxon>Agaricomycotina</taxon>
        <taxon>Agaricomycetes</taxon>
        <taxon>Agaricomycetidae</taxon>
        <taxon>Agaricales</taxon>
        <taxon>Marasmiineae</taxon>
        <taxon>Mycenaceae</taxon>
        <taxon>Mycena</taxon>
    </lineage>
</organism>
<dbReference type="Pfam" id="PF01753">
    <property type="entry name" value="zf-MYND"/>
    <property type="match status" value="1"/>
</dbReference>
<keyword evidence="1" id="KW-0479">Metal-binding</keyword>
<accession>A0AAD7NB53</accession>
<sequence>MNAQHRGELLRKYIETARRQSPPGLAALLDLSMVCADVPRTIELGAVDMFLSHLRAEKAPALTRIPRKWQLDADFAHLSLVALGGTELLLDKPRYQSQARAVVNGWSGIFKWCSYIYDARVASESAQDRRMYLDAIVRVLYVLSRFNNFVVAMIKTAGCLELVTKLWALEDIPSGVESIVLGPAPTATLGILIKCAALLGKEDMYKRVIKASGGDPDFIAQLVLGRIKKATKTITPDLGVLALSWHIDLIAALCQVYPHPLRRAFFDADVIAIITSAFVSLSRIIVQNPTPNAVSMLVSCITFFSQYLEGDDYLSLVHAIKAGFLPAFLDCSPVFPQMPEETVELAVNILSQVLPPYLVYRSFTEAVTSATEKLNTPHYTALVAQPLIQAACRIFLTLLAKRKRHLKYIYELKNEGTPVGCGYVQCGRIDVKNSFKTCANCRAVYYCSPECQRLAWKSSHKAACKGIKTESVGHRDKGRPKTDREALHGLAQWEGDINFAVFHALAERDFPDTPHEDLMPCIDFRRVPEEYSVKVIAPGASGHPDVVFSQPDAALGEERFQTLVAQFRGTGTTIIQTVIASGATIEILTTPMSRKHFWEDKNTYSGSSDEETDDSTDEESGDEDGEHDTGGGSFQARFNTLVLNNLD</sequence>
<feature type="compositionally biased region" description="Polar residues" evidence="5">
    <location>
        <begin position="636"/>
        <end position="647"/>
    </location>
</feature>
<dbReference type="SUPFAM" id="SSF144232">
    <property type="entry name" value="HIT/MYND zinc finger-like"/>
    <property type="match status" value="1"/>
</dbReference>
<gene>
    <name evidence="7" type="ORF">DFH07DRAFT_959816</name>
</gene>
<evidence type="ECO:0000313" key="8">
    <source>
        <dbReference type="Proteomes" id="UP001215280"/>
    </source>
</evidence>
<keyword evidence="3" id="KW-0862">Zinc</keyword>
<dbReference type="Proteomes" id="UP001215280">
    <property type="component" value="Unassembled WGS sequence"/>
</dbReference>
<evidence type="ECO:0000256" key="1">
    <source>
        <dbReference type="ARBA" id="ARBA00022723"/>
    </source>
</evidence>